<dbReference type="OrthoDB" id="161814at2759"/>
<keyword evidence="2 4" id="KW-1133">Transmembrane helix</keyword>
<name>A0A7R8W9T1_9CRUS</name>
<evidence type="ECO:0000256" key="3">
    <source>
        <dbReference type="ARBA" id="ARBA00023136"/>
    </source>
</evidence>
<evidence type="ECO:0000256" key="1">
    <source>
        <dbReference type="ARBA" id="ARBA00022692"/>
    </source>
</evidence>
<dbReference type="InterPro" id="IPR007274">
    <property type="entry name" value="Cop_transporter"/>
</dbReference>
<keyword evidence="3 4" id="KW-0472">Membrane</keyword>
<dbReference type="AlphaFoldDB" id="A0A7R8W9T1"/>
<comment type="subcellular location">
    <subcellularLocation>
        <location evidence="4">Membrane</location>
        <topology evidence="4">Multi-pass membrane protein</topology>
    </subcellularLocation>
</comment>
<evidence type="ECO:0000313" key="5">
    <source>
        <dbReference type="EMBL" id="CAD7225230.1"/>
    </source>
</evidence>
<organism evidence="5">
    <name type="scientific">Cyprideis torosa</name>
    <dbReference type="NCBI Taxonomy" id="163714"/>
    <lineage>
        <taxon>Eukaryota</taxon>
        <taxon>Metazoa</taxon>
        <taxon>Ecdysozoa</taxon>
        <taxon>Arthropoda</taxon>
        <taxon>Crustacea</taxon>
        <taxon>Oligostraca</taxon>
        <taxon>Ostracoda</taxon>
        <taxon>Podocopa</taxon>
        <taxon>Podocopida</taxon>
        <taxon>Cytherocopina</taxon>
        <taxon>Cytheroidea</taxon>
        <taxon>Cytherideidae</taxon>
        <taxon>Cyprideis</taxon>
    </lineage>
</organism>
<dbReference type="GO" id="GO:0005375">
    <property type="term" value="F:copper ion transmembrane transporter activity"/>
    <property type="evidence" value="ECO:0007669"/>
    <property type="project" value="UniProtKB-UniRule"/>
</dbReference>
<protein>
    <recommendedName>
        <fullName evidence="4">Copper transport protein</fullName>
    </recommendedName>
</protein>
<keyword evidence="4" id="KW-0813">Transport</keyword>
<dbReference type="PANTHER" id="PTHR12483">
    <property type="entry name" value="SOLUTE CARRIER FAMILY 31 COPPER TRANSPORTERS"/>
    <property type="match status" value="1"/>
</dbReference>
<dbReference type="GO" id="GO:0016020">
    <property type="term" value="C:membrane"/>
    <property type="evidence" value="ECO:0007669"/>
    <property type="project" value="UniProtKB-SubCell"/>
</dbReference>
<keyword evidence="1 4" id="KW-0812">Transmembrane</keyword>
<reference evidence="5" key="1">
    <citation type="submission" date="2020-11" db="EMBL/GenBank/DDBJ databases">
        <authorList>
            <person name="Tran Van P."/>
        </authorList>
    </citation>
    <scope>NUCLEOTIDE SEQUENCE</scope>
</reference>
<feature type="transmembrane region" description="Helical" evidence="4">
    <location>
        <begin position="21"/>
        <end position="38"/>
    </location>
</feature>
<evidence type="ECO:0000256" key="2">
    <source>
        <dbReference type="ARBA" id="ARBA00022989"/>
    </source>
</evidence>
<gene>
    <name evidence="5" type="ORF">CTOB1V02_LOCUS3175</name>
</gene>
<proteinExistence type="inferred from homology"/>
<keyword evidence="4" id="KW-0187">Copper transport</keyword>
<dbReference type="PANTHER" id="PTHR12483:SF115">
    <property type="entry name" value="COPPER TRANSPORT PROTEIN"/>
    <property type="match status" value="1"/>
</dbReference>
<sequence length="122" mass="13814">MRPCLVTILFEKWKVSTVGELIGSMVAIFILAALYEGLKFFRDFLLRRAAVTSRSTLYSSKSPTPVPANDVADTPSRPLYQETLYTFSESNAVTQRGRAASLREADPEFMNNRFMSLCFKLF</sequence>
<dbReference type="EMBL" id="OB660529">
    <property type="protein sequence ID" value="CAD7225230.1"/>
    <property type="molecule type" value="Genomic_DNA"/>
</dbReference>
<dbReference type="Pfam" id="PF04145">
    <property type="entry name" value="Ctr"/>
    <property type="match status" value="1"/>
</dbReference>
<keyword evidence="4" id="KW-0406">Ion transport</keyword>
<comment type="similarity">
    <text evidence="4">Belongs to the copper transporter (Ctr) (TC 1.A.56) family. SLC31A subfamily.</text>
</comment>
<accession>A0A7R8W9T1</accession>
<evidence type="ECO:0000256" key="4">
    <source>
        <dbReference type="RuleBase" id="RU367022"/>
    </source>
</evidence>
<keyword evidence="4" id="KW-0186">Copper</keyword>